<evidence type="ECO:0000313" key="3">
    <source>
        <dbReference type="EMBL" id="BBO21550.1"/>
    </source>
</evidence>
<keyword evidence="2" id="KW-0812">Transmembrane</keyword>
<dbReference type="EMBL" id="AP021857">
    <property type="protein sequence ID" value="BBO21550.1"/>
    <property type="molecule type" value="Genomic_DNA"/>
</dbReference>
<keyword evidence="2" id="KW-1133">Transmembrane helix</keyword>
<protein>
    <submittedName>
        <fullName evidence="3">Cytochrome cbb oxidase CcoQ</fullName>
    </submittedName>
</protein>
<dbReference type="CDD" id="cd01324">
    <property type="entry name" value="cbb3_Oxidase_CcoQ"/>
    <property type="match status" value="1"/>
</dbReference>
<feature type="transmembrane region" description="Helical" evidence="2">
    <location>
        <begin position="6"/>
        <end position="26"/>
    </location>
</feature>
<evidence type="ECO:0000256" key="2">
    <source>
        <dbReference type="SAM" id="Phobius"/>
    </source>
</evidence>
<evidence type="ECO:0000256" key="1">
    <source>
        <dbReference type="SAM" id="MobiDB-lite"/>
    </source>
</evidence>
<proteinExistence type="predicted"/>
<gene>
    <name evidence="3" type="ORF">DSYM_22490</name>
</gene>
<keyword evidence="2" id="KW-0472">Membrane</keyword>
<accession>A0A809R1Q0</accession>
<dbReference type="InterPro" id="IPR008621">
    <property type="entry name" value="Cbb3-typ_cyt_oxidase_comp"/>
</dbReference>
<dbReference type="AlphaFoldDB" id="A0A809R1Q0"/>
<reference evidence="3" key="1">
    <citation type="journal article" name="DNA Res.">
        <title>The physiological potential of anammox bacteria as revealed by their core genome structure.</title>
        <authorList>
            <person name="Okubo T."/>
            <person name="Toyoda A."/>
            <person name="Fukuhara K."/>
            <person name="Uchiyama I."/>
            <person name="Harigaya Y."/>
            <person name="Kuroiwa M."/>
            <person name="Suzuki T."/>
            <person name="Murakami Y."/>
            <person name="Suwa Y."/>
            <person name="Takami H."/>
        </authorList>
    </citation>
    <scope>NUCLEOTIDE SEQUENCE</scope>
    <source>
        <strain evidence="3">317325-3</strain>
    </source>
</reference>
<feature type="compositionally biased region" description="Basic and acidic residues" evidence="1">
    <location>
        <begin position="50"/>
        <end position="64"/>
    </location>
</feature>
<feature type="region of interest" description="Disordered" evidence="1">
    <location>
        <begin position="45"/>
        <end position="64"/>
    </location>
</feature>
<evidence type="ECO:0000313" key="4">
    <source>
        <dbReference type="Proteomes" id="UP000662914"/>
    </source>
</evidence>
<dbReference type="KEGG" id="ddz:DSYM_22490"/>
<dbReference type="Proteomes" id="UP000662914">
    <property type="component" value="Chromosome"/>
</dbReference>
<organism evidence="3 4">
    <name type="scientific">Candidatus Desulfobacillus denitrificans</name>
    <dbReference type="NCBI Taxonomy" id="2608985"/>
    <lineage>
        <taxon>Bacteria</taxon>
        <taxon>Pseudomonadati</taxon>
        <taxon>Pseudomonadota</taxon>
        <taxon>Betaproteobacteria</taxon>
        <taxon>Candidatus Desulfobacillus</taxon>
    </lineage>
</organism>
<sequence>MDLNDMRSIMTVVAFITFICIVLWAWSGRRRAAFEEAANLPFTEDALPGEARRHNEGKAEGKAS</sequence>
<name>A0A809R1Q0_9PROT</name>
<dbReference type="Pfam" id="PF05545">
    <property type="entry name" value="FixQ"/>
    <property type="match status" value="1"/>
</dbReference>